<keyword evidence="3" id="KW-1185">Reference proteome</keyword>
<dbReference type="SUPFAM" id="SSF143100">
    <property type="entry name" value="TTHA1013/TTHA0281-like"/>
    <property type="match status" value="1"/>
</dbReference>
<dbReference type="RefSeq" id="WP_171219065.1">
    <property type="nucleotide sequence ID" value="NZ_JABEPP010000004.1"/>
</dbReference>
<dbReference type="InterPro" id="IPR035069">
    <property type="entry name" value="TTHA1013/TTHA0281-like"/>
</dbReference>
<evidence type="ECO:0000259" key="1">
    <source>
        <dbReference type="Pfam" id="PF08972"/>
    </source>
</evidence>
<dbReference type="InterPro" id="IPR015066">
    <property type="entry name" value="DUF1902"/>
</dbReference>
<proteinExistence type="predicted"/>
<sequence>MSNPHESSLRAERGSELVEIAGEKVALGYDPDGEVWFVRASSVPGLAATAATRDELLDELPLLIRQALLP</sequence>
<evidence type="ECO:0000313" key="3">
    <source>
        <dbReference type="Proteomes" id="UP000564885"/>
    </source>
</evidence>
<protein>
    <submittedName>
        <fullName evidence="2">DUF1902 domain-containing protein</fullName>
    </submittedName>
</protein>
<gene>
    <name evidence="2" type="ORF">HJG44_14300</name>
</gene>
<dbReference type="AlphaFoldDB" id="A0A849I1A3"/>
<evidence type="ECO:0000313" key="2">
    <source>
        <dbReference type="EMBL" id="NNM73556.1"/>
    </source>
</evidence>
<reference evidence="2 3" key="1">
    <citation type="submission" date="2020-04" db="EMBL/GenBank/DDBJ databases">
        <title>Enterovirga sp. isolate from soil.</title>
        <authorList>
            <person name="Chea S."/>
            <person name="Kim D.-U."/>
        </authorList>
    </citation>
    <scope>NUCLEOTIDE SEQUENCE [LARGE SCALE GENOMIC DNA]</scope>
    <source>
        <strain evidence="2 3">DB1703</strain>
    </source>
</reference>
<feature type="domain" description="DUF1902" evidence="1">
    <location>
        <begin position="25"/>
        <end position="68"/>
    </location>
</feature>
<accession>A0A849I1A3</accession>
<dbReference type="Pfam" id="PF08972">
    <property type="entry name" value="DUF1902"/>
    <property type="match status" value="1"/>
</dbReference>
<comment type="caution">
    <text evidence="2">The sequence shown here is derived from an EMBL/GenBank/DDBJ whole genome shotgun (WGS) entry which is preliminary data.</text>
</comment>
<dbReference type="Gene3D" id="3.30.2390.10">
    <property type="entry name" value="TTHA1013-like"/>
    <property type="match status" value="1"/>
</dbReference>
<dbReference type="EMBL" id="JABEPP010000004">
    <property type="protein sequence ID" value="NNM73556.1"/>
    <property type="molecule type" value="Genomic_DNA"/>
</dbReference>
<dbReference type="Proteomes" id="UP000564885">
    <property type="component" value="Unassembled WGS sequence"/>
</dbReference>
<organism evidence="2 3">
    <name type="scientific">Enterovirga aerilata</name>
    <dbReference type="NCBI Taxonomy" id="2730920"/>
    <lineage>
        <taxon>Bacteria</taxon>
        <taxon>Pseudomonadati</taxon>
        <taxon>Pseudomonadota</taxon>
        <taxon>Alphaproteobacteria</taxon>
        <taxon>Hyphomicrobiales</taxon>
        <taxon>Methylobacteriaceae</taxon>
        <taxon>Enterovirga</taxon>
    </lineage>
</organism>
<name>A0A849I1A3_9HYPH</name>